<evidence type="ECO:0000313" key="2">
    <source>
        <dbReference type="Proteomes" id="UP000078200"/>
    </source>
</evidence>
<name>A0A1A9UYD1_GLOAU</name>
<dbReference type="VEuPathDB" id="VectorBase:GAUT019697"/>
<protein>
    <submittedName>
        <fullName evidence="1">Uncharacterized protein</fullName>
    </submittedName>
</protein>
<accession>A0A1A9UYD1</accession>
<dbReference type="EnsemblMetazoa" id="GAUT019697-RA">
    <property type="protein sequence ID" value="GAUT019697-PA"/>
    <property type="gene ID" value="GAUT019697"/>
</dbReference>
<organism evidence="1 2">
    <name type="scientific">Glossina austeni</name>
    <name type="common">Savannah tsetse fly</name>
    <dbReference type="NCBI Taxonomy" id="7395"/>
    <lineage>
        <taxon>Eukaryota</taxon>
        <taxon>Metazoa</taxon>
        <taxon>Ecdysozoa</taxon>
        <taxon>Arthropoda</taxon>
        <taxon>Hexapoda</taxon>
        <taxon>Insecta</taxon>
        <taxon>Pterygota</taxon>
        <taxon>Neoptera</taxon>
        <taxon>Endopterygota</taxon>
        <taxon>Diptera</taxon>
        <taxon>Brachycera</taxon>
        <taxon>Muscomorpha</taxon>
        <taxon>Hippoboscoidea</taxon>
        <taxon>Glossinidae</taxon>
        <taxon>Glossina</taxon>
    </lineage>
</organism>
<reference evidence="1" key="1">
    <citation type="submission" date="2020-05" db="UniProtKB">
        <authorList>
            <consortium name="EnsemblMetazoa"/>
        </authorList>
    </citation>
    <scope>IDENTIFICATION</scope>
    <source>
        <strain evidence="1">TTRI</strain>
    </source>
</reference>
<sequence>MLEDFSQQTMNEPVHILLNVKHNTAPMADIVHIFSQTNTLPIQKPTKVPKTDKRPVVVLRRGSSEQNTLAVDEEEIVKLINLESLIGDEENLRIFDAPTKTFTNNVLPSTNRTQPTPHMIDNEA</sequence>
<evidence type="ECO:0000313" key="1">
    <source>
        <dbReference type="EnsemblMetazoa" id="GAUT019697-PA"/>
    </source>
</evidence>
<dbReference type="Proteomes" id="UP000078200">
    <property type="component" value="Unassembled WGS sequence"/>
</dbReference>
<dbReference type="AlphaFoldDB" id="A0A1A9UYD1"/>
<proteinExistence type="predicted"/>
<keyword evidence="2" id="KW-1185">Reference proteome</keyword>